<reference evidence="3" key="1">
    <citation type="submission" date="2022-10" db="EMBL/GenBank/DDBJ databases">
        <title>Genome assembly of Pristionchus species.</title>
        <authorList>
            <person name="Yoshida K."/>
            <person name="Sommer R.J."/>
        </authorList>
    </citation>
    <scope>NUCLEOTIDE SEQUENCE [LARGE SCALE GENOMIC DNA]</scope>
    <source>
        <strain evidence="3">RS5460</strain>
    </source>
</reference>
<keyword evidence="3" id="KW-1185">Reference proteome</keyword>
<keyword evidence="1" id="KW-1133">Transmembrane helix</keyword>
<protein>
    <recommendedName>
        <fullName evidence="4">G protein-coupled receptor</fullName>
    </recommendedName>
</protein>
<name>A0AAN4ZHW7_9BILA</name>
<dbReference type="AlphaFoldDB" id="A0AAN4ZHW7"/>
<keyword evidence="1" id="KW-0812">Transmembrane</keyword>
<gene>
    <name evidence="2" type="ORF">PMAYCL1PPCAC_08200</name>
</gene>
<feature type="transmembrane region" description="Helical" evidence="1">
    <location>
        <begin position="77"/>
        <end position="96"/>
    </location>
</feature>
<feature type="non-terminal residue" evidence="2">
    <location>
        <position position="1"/>
    </location>
</feature>
<evidence type="ECO:0000313" key="2">
    <source>
        <dbReference type="EMBL" id="GMR38005.1"/>
    </source>
</evidence>
<dbReference type="EMBL" id="BTRK01000002">
    <property type="protein sequence ID" value="GMR38005.1"/>
    <property type="molecule type" value="Genomic_DNA"/>
</dbReference>
<feature type="transmembrane region" description="Helical" evidence="1">
    <location>
        <begin position="30"/>
        <end position="57"/>
    </location>
</feature>
<accession>A0AAN4ZHW7</accession>
<evidence type="ECO:0000256" key="1">
    <source>
        <dbReference type="SAM" id="Phobius"/>
    </source>
</evidence>
<feature type="non-terminal residue" evidence="2">
    <location>
        <position position="97"/>
    </location>
</feature>
<dbReference type="Proteomes" id="UP001328107">
    <property type="component" value="Unassembled WGS sequence"/>
</dbReference>
<evidence type="ECO:0008006" key="4">
    <source>
        <dbReference type="Google" id="ProtNLM"/>
    </source>
</evidence>
<sequence>QRPHLTWRERNLNWFVIGYWPDNIRFLIKYGSYACILACVVFLLLPFIHLLIIIILYHRKLTSIQREKTNLAPAKTVVIQIFVLISFLILRFVGVVR</sequence>
<organism evidence="2 3">
    <name type="scientific">Pristionchus mayeri</name>
    <dbReference type="NCBI Taxonomy" id="1317129"/>
    <lineage>
        <taxon>Eukaryota</taxon>
        <taxon>Metazoa</taxon>
        <taxon>Ecdysozoa</taxon>
        <taxon>Nematoda</taxon>
        <taxon>Chromadorea</taxon>
        <taxon>Rhabditida</taxon>
        <taxon>Rhabditina</taxon>
        <taxon>Diplogasteromorpha</taxon>
        <taxon>Diplogasteroidea</taxon>
        <taxon>Neodiplogasteridae</taxon>
        <taxon>Pristionchus</taxon>
    </lineage>
</organism>
<proteinExistence type="predicted"/>
<keyword evidence="1" id="KW-0472">Membrane</keyword>
<comment type="caution">
    <text evidence="2">The sequence shown here is derived from an EMBL/GenBank/DDBJ whole genome shotgun (WGS) entry which is preliminary data.</text>
</comment>
<evidence type="ECO:0000313" key="3">
    <source>
        <dbReference type="Proteomes" id="UP001328107"/>
    </source>
</evidence>